<evidence type="ECO:0000259" key="2">
    <source>
        <dbReference type="Pfam" id="PF00144"/>
    </source>
</evidence>
<evidence type="ECO:0000256" key="1">
    <source>
        <dbReference type="SAM" id="SignalP"/>
    </source>
</evidence>
<keyword evidence="3" id="KW-0378">Hydrolase</keyword>
<gene>
    <name evidence="3" type="ORF">ACFODX_03580</name>
</gene>
<feature type="signal peptide" evidence="1">
    <location>
        <begin position="1"/>
        <end position="34"/>
    </location>
</feature>
<dbReference type="GO" id="GO:0016787">
    <property type="term" value="F:hydrolase activity"/>
    <property type="evidence" value="ECO:0007669"/>
    <property type="project" value="UniProtKB-KW"/>
</dbReference>
<dbReference type="RefSeq" id="WP_378116143.1">
    <property type="nucleotide sequence ID" value="NZ_JBHRTF010000002.1"/>
</dbReference>
<dbReference type="InterPro" id="IPR012338">
    <property type="entry name" value="Beta-lactam/transpept-like"/>
</dbReference>
<dbReference type="EMBL" id="JBHRTF010000002">
    <property type="protein sequence ID" value="MFC3114624.1"/>
    <property type="molecule type" value="Genomic_DNA"/>
</dbReference>
<proteinExistence type="predicted"/>
<protein>
    <submittedName>
        <fullName evidence="3">Serine hydrolase domain-containing protein</fullName>
        <ecNumber evidence="3">3.-.-.-</ecNumber>
    </submittedName>
</protein>
<name>A0ABV7FFD7_9GAMM</name>
<accession>A0ABV7FFD7</accession>
<dbReference type="Proteomes" id="UP001595555">
    <property type="component" value="Unassembled WGS sequence"/>
</dbReference>
<dbReference type="InterPro" id="IPR050491">
    <property type="entry name" value="AmpC-like"/>
</dbReference>
<evidence type="ECO:0000313" key="3">
    <source>
        <dbReference type="EMBL" id="MFC3114624.1"/>
    </source>
</evidence>
<dbReference type="Pfam" id="PF00144">
    <property type="entry name" value="Beta-lactamase"/>
    <property type="match status" value="1"/>
</dbReference>
<feature type="domain" description="Beta-lactamase-related" evidence="2">
    <location>
        <begin position="219"/>
        <end position="533"/>
    </location>
</feature>
<dbReference type="EC" id="3.-.-.-" evidence="3"/>
<dbReference type="PANTHER" id="PTHR46825:SF15">
    <property type="entry name" value="BETA-LACTAMASE-RELATED DOMAIN-CONTAINING PROTEIN"/>
    <property type="match status" value="1"/>
</dbReference>
<dbReference type="InterPro" id="IPR001466">
    <property type="entry name" value="Beta-lactam-related"/>
</dbReference>
<comment type="caution">
    <text evidence="3">The sequence shown here is derived from an EMBL/GenBank/DDBJ whole genome shotgun (WGS) entry which is preliminary data.</text>
</comment>
<dbReference type="PANTHER" id="PTHR46825">
    <property type="entry name" value="D-ALANYL-D-ALANINE-CARBOXYPEPTIDASE/ENDOPEPTIDASE AMPH"/>
    <property type="match status" value="1"/>
</dbReference>
<organism evidence="3 4">
    <name type="scientific">Cellvibrio fontiphilus</name>
    <dbReference type="NCBI Taxonomy" id="1815559"/>
    <lineage>
        <taxon>Bacteria</taxon>
        <taxon>Pseudomonadati</taxon>
        <taxon>Pseudomonadota</taxon>
        <taxon>Gammaproteobacteria</taxon>
        <taxon>Cellvibrionales</taxon>
        <taxon>Cellvibrionaceae</taxon>
        <taxon>Cellvibrio</taxon>
    </lineage>
</organism>
<keyword evidence="1" id="KW-0732">Signal</keyword>
<sequence length="559" mass="59043">MLLSIKNGFGSLRFAHGLPLLAAAWLCFAPCAAAEPVKRVTVPIALPFQQQQSSADTAASSAPAAAEASPHRLQTTQFTQTVAPAAAVAVSSASSSLAAAVQPASQLAPKPEVLAAASSTAASIAAIPGASPVAPAARQTAAPKVAATSAKAATSAASAKAQAKPAAKTAAPAVAAPPVAAIPVITTAAIKAQRYPVGHPEAFVAEFEDYVAKKIAPFVPGVAIVVVSGGQIKSLQGYGVRRAGTREKVTPDTVFRLASLSKPVASTAASVLVNEGGLSWDSTITSVLPKVAFKNAKYGKQLTLRHALSQSSGLPRHTYSHYIDQNMNYADVVSRLRYVNFVCPPGKCYAYQNVAYSLAGDMIKQKSGMSFESYVIKKVFEPLGMRSASYGLGSYNASPNRAAPHIANGNRWVPTAVVGNWYKVAPAAGVNASIVDMSKFLLGQIGRRQDALPLAVLNPIQSRVTKNTPEQNYYGVRKAVGNTAYGLGWRVFDYGRNKNFVHHGGHVKGFRTEMVFNRDLQIGMVFLSNSETRLARDVIFKFLDMHERAQQAARKAKKQ</sequence>
<evidence type="ECO:0000313" key="4">
    <source>
        <dbReference type="Proteomes" id="UP001595555"/>
    </source>
</evidence>
<dbReference type="SUPFAM" id="SSF56601">
    <property type="entry name" value="beta-lactamase/transpeptidase-like"/>
    <property type="match status" value="1"/>
</dbReference>
<dbReference type="Gene3D" id="3.40.710.10">
    <property type="entry name" value="DD-peptidase/beta-lactamase superfamily"/>
    <property type="match status" value="1"/>
</dbReference>
<reference evidence="4" key="1">
    <citation type="journal article" date="2019" name="Int. J. Syst. Evol. Microbiol.">
        <title>The Global Catalogue of Microorganisms (GCM) 10K type strain sequencing project: providing services to taxonomists for standard genome sequencing and annotation.</title>
        <authorList>
            <consortium name="The Broad Institute Genomics Platform"/>
            <consortium name="The Broad Institute Genome Sequencing Center for Infectious Disease"/>
            <person name="Wu L."/>
            <person name="Ma J."/>
        </authorList>
    </citation>
    <scope>NUCLEOTIDE SEQUENCE [LARGE SCALE GENOMIC DNA]</scope>
    <source>
        <strain evidence="4">KCTC 52237</strain>
    </source>
</reference>
<keyword evidence="4" id="KW-1185">Reference proteome</keyword>
<feature type="chain" id="PRO_5047499455" evidence="1">
    <location>
        <begin position="35"/>
        <end position="559"/>
    </location>
</feature>